<keyword evidence="10" id="KW-1185">Reference proteome</keyword>
<dbReference type="STRING" id="1509407.A0A0L1JEC1"/>
<feature type="transmembrane region" description="Helical" evidence="7">
    <location>
        <begin position="823"/>
        <end position="845"/>
    </location>
</feature>
<dbReference type="InterPro" id="IPR013096">
    <property type="entry name" value="Cupin_2"/>
</dbReference>
<dbReference type="SMART" id="SM00906">
    <property type="entry name" value="Fungal_trans"/>
    <property type="match status" value="1"/>
</dbReference>
<dbReference type="GO" id="GO:0051213">
    <property type="term" value="F:dioxygenase activity"/>
    <property type="evidence" value="ECO:0007669"/>
    <property type="project" value="UniProtKB-KW"/>
</dbReference>
<dbReference type="GO" id="GO:0003677">
    <property type="term" value="F:DNA binding"/>
    <property type="evidence" value="ECO:0007669"/>
    <property type="project" value="InterPro"/>
</dbReference>
<evidence type="ECO:0000313" key="9">
    <source>
        <dbReference type="EMBL" id="KNG90017.1"/>
    </source>
</evidence>
<evidence type="ECO:0000256" key="5">
    <source>
        <dbReference type="ARBA" id="ARBA00023242"/>
    </source>
</evidence>
<accession>A0A0L1JEC1</accession>
<dbReference type="InterPro" id="IPR011051">
    <property type="entry name" value="RmlC_Cupin_sf"/>
</dbReference>
<keyword evidence="1" id="KW-0223">Dioxygenase</keyword>
<dbReference type="EMBL" id="JNOM01000020">
    <property type="protein sequence ID" value="KNG90017.1"/>
    <property type="molecule type" value="Genomic_DNA"/>
</dbReference>
<keyword evidence="7" id="KW-1133">Transmembrane helix</keyword>
<name>A0A0L1JEC1_ASPN3</name>
<evidence type="ECO:0000256" key="3">
    <source>
        <dbReference type="ARBA" id="ARBA00023015"/>
    </source>
</evidence>
<dbReference type="Gene3D" id="2.60.120.10">
    <property type="entry name" value="Jelly Rolls"/>
    <property type="match status" value="1"/>
</dbReference>
<keyword evidence="4" id="KW-0804">Transcription</keyword>
<feature type="domain" description="Xylanolytic transcriptional activator regulatory" evidence="8">
    <location>
        <begin position="573"/>
        <end position="646"/>
    </location>
</feature>
<dbReference type="Pfam" id="PF07883">
    <property type="entry name" value="Cupin_2"/>
    <property type="match status" value="1"/>
</dbReference>
<keyword evidence="2" id="KW-0560">Oxidoreductase</keyword>
<organism evidence="9 10">
    <name type="scientific">Aspergillus nomiae NRRL (strain ATCC 15546 / NRRL 13137 / CBS 260.88 / M93)</name>
    <dbReference type="NCBI Taxonomy" id="1509407"/>
    <lineage>
        <taxon>Eukaryota</taxon>
        <taxon>Fungi</taxon>
        <taxon>Dikarya</taxon>
        <taxon>Ascomycota</taxon>
        <taxon>Pezizomycotina</taxon>
        <taxon>Eurotiomycetes</taxon>
        <taxon>Eurotiomycetidae</taxon>
        <taxon>Eurotiales</taxon>
        <taxon>Aspergillaceae</taxon>
        <taxon>Aspergillus</taxon>
        <taxon>Aspergillus subgen. Circumdati</taxon>
    </lineage>
</organism>
<protein>
    <recommendedName>
        <fullName evidence="8">Xylanolytic transcriptional activator regulatory domain-containing protein</fullName>
    </recommendedName>
</protein>
<dbReference type="SUPFAM" id="SSF51182">
    <property type="entry name" value="RmlC-like cupins"/>
    <property type="match status" value="1"/>
</dbReference>
<evidence type="ECO:0000256" key="2">
    <source>
        <dbReference type="ARBA" id="ARBA00023002"/>
    </source>
</evidence>
<proteinExistence type="predicted"/>
<dbReference type="InterPro" id="IPR014710">
    <property type="entry name" value="RmlC-like_jellyroll"/>
</dbReference>
<feature type="region of interest" description="Disordered" evidence="6">
    <location>
        <begin position="422"/>
        <end position="445"/>
    </location>
</feature>
<dbReference type="GO" id="GO:0006351">
    <property type="term" value="P:DNA-templated transcription"/>
    <property type="evidence" value="ECO:0007669"/>
    <property type="project" value="InterPro"/>
</dbReference>
<keyword evidence="7" id="KW-0812">Transmembrane</keyword>
<dbReference type="GeneID" id="26803389"/>
<dbReference type="PANTHER" id="PTHR41517:SF1">
    <property type="entry name" value="CUPIN"/>
    <property type="match status" value="1"/>
</dbReference>
<dbReference type="GO" id="GO:0008270">
    <property type="term" value="F:zinc ion binding"/>
    <property type="evidence" value="ECO:0007669"/>
    <property type="project" value="InterPro"/>
</dbReference>
<gene>
    <name evidence="9" type="ORF">ANOM_001585</name>
</gene>
<evidence type="ECO:0000259" key="8">
    <source>
        <dbReference type="SMART" id="SM00906"/>
    </source>
</evidence>
<dbReference type="CDD" id="cd02216">
    <property type="entry name" value="cupin_GDO-like_N"/>
    <property type="match status" value="1"/>
</dbReference>
<feature type="region of interest" description="Disordered" evidence="6">
    <location>
        <begin position="344"/>
        <end position="365"/>
    </location>
</feature>
<reference evidence="9 10" key="1">
    <citation type="submission" date="2014-06" db="EMBL/GenBank/DDBJ databases">
        <title>The Genome of the Aflatoxigenic Filamentous Fungus Aspergillus nomius.</title>
        <authorList>
            <person name="Moore M.G."/>
            <person name="Shannon B.M."/>
            <person name="Brian M.M."/>
        </authorList>
    </citation>
    <scope>NUCLEOTIDE SEQUENCE [LARGE SCALE GENOMIC DNA]</scope>
    <source>
        <strain evidence="9 10">NRRL 13137</strain>
    </source>
</reference>
<dbReference type="AlphaFoldDB" id="A0A0L1JEC1"/>
<evidence type="ECO:0000256" key="1">
    <source>
        <dbReference type="ARBA" id="ARBA00022964"/>
    </source>
</evidence>
<evidence type="ECO:0000256" key="7">
    <source>
        <dbReference type="SAM" id="Phobius"/>
    </source>
</evidence>
<evidence type="ECO:0000256" key="4">
    <source>
        <dbReference type="ARBA" id="ARBA00023163"/>
    </source>
</evidence>
<dbReference type="InterPro" id="IPR047183">
    <property type="entry name" value="GDO-like"/>
</dbReference>
<sequence length="950" mass="105295">MAHGSEKGKNGDSAESLLRDLEGSKTLPLWTQMTRLNPPSPNPVAVPFLWKYQAIRPNLLRAGNLITEKQAERRVLMLINPTRDAPYTTDTLYAGLQLVMPNEIAPAHRHTAFAMRFIIEGTGGFTAVHGRRIQMQRGDVILTPTWNYHDHGKDGSGPMIWLDGLDLPNFRHFPVHFVEHFSESRYPAEDVDSNMSPIVFPWEVMKAALDAASGDWVSKRYLRSGDREVSRVLGGCAERLNAGCTSPLRRETTSAVYHVVTGNGYSIIGEEKFEWQKGDTFCVPSWYRYQHFAGTVETTYLYRFDDKPMIEALGFYRSEDMDVEGLDGLSGLSSRVDQCCNPTRVPDKPVNNVQQDLPLPDLAGTEDSVDAMGAITLAEEEDSGYFGPSSNVAFTRHLCRSIGQPGASQASSTGLPLDTTAYDGGFVSASRPPSPPGQPDGVGFDRSSKNIFTLPATSETKKLITQYFTDTGLLFPYIHPETFLETYDAMLHDNTKVRRTWLGLLNMVLAMAMITTTPGGSPANVRIAESDIFYQRSLSLCGKEILRGTTLEVVQYLLLMGQYLQGTQKSVQAWTVHGLAVKAALQLGLHSKDASRAFPRLEQETRLRTWFGCVVLDRTLSMTFGRPAAIPNSYVKLELPGSDVMFDSSTVVDAKTSSLSLVLYNSTITLYNQICKAIDLLYGQNLGCDPPLPIGEAVAHVFSLEQELFSWERQLPDAMRLINSDGVEEAHQVAASDYDFAALRFRIILTLRYANYRLLLHRPILVRFLDACGGSQSDPQQLQLLHQLGLSSMQICADSTMQIIDLVYDIVHRSDKLPNLLGAWWFSLYYTFNAALVILGILIVCREGSMSGQLASGVVDKIRKYPFHAVAALLKLDTGNRMVDRCRLYLERLISSSGLYGIDELSSGVVVVPSMRFAIPSTADVDISPLGMEFGEFMVDGDIFTSFTTG</sequence>
<evidence type="ECO:0000313" key="10">
    <source>
        <dbReference type="Proteomes" id="UP000037505"/>
    </source>
</evidence>
<evidence type="ECO:0000256" key="6">
    <source>
        <dbReference type="SAM" id="MobiDB-lite"/>
    </source>
</evidence>
<comment type="caution">
    <text evidence="9">The sequence shown here is derived from an EMBL/GenBank/DDBJ whole genome shotgun (WGS) entry which is preliminary data.</text>
</comment>
<dbReference type="CDD" id="cd06992">
    <property type="entry name" value="cupin_GDO-like_C"/>
    <property type="match status" value="1"/>
</dbReference>
<keyword evidence="5" id="KW-0539">Nucleus</keyword>
<dbReference type="OrthoDB" id="3364175at2759"/>
<dbReference type="PANTHER" id="PTHR41517">
    <property type="entry name" value="1,2-DIOXYGENASE PROTEIN-RELATED"/>
    <property type="match status" value="1"/>
</dbReference>
<keyword evidence="7" id="KW-0472">Membrane</keyword>
<dbReference type="Pfam" id="PF04082">
    <property type="entry name" value="Fungal_trans"/>
    <property type="match status" value="1"/>
</dbReference>
<dbReference type="CDD" id="cd12148">
    <property type="entry name" value="fungal_TF_MHR"/>
    <property type="match status" value="1"/>
</dbReference>
<dbReference type="RefSeq" id="XP_015410940.1">
    <property type="nucleotide sequence ID" value="XM_015546842.1"/>
</dbReference>
<dbReference type="Proteomes" id="UP000037505">
    <property type="component" value="Unassembled WGS sequence"/>
</dbReference>
<keyword evidence="3" id="KW-0805">Transcription regulation</keyword>
<dbReference type="InterPro" id="IPR007219">
    <property type="entry name" value="XnlR_reg_dom"/>
</dbReference>